<dbReference type="InterPro" id="IPR008949">
    <property type="entry name" value="Isoprenoid_synthase_dom_sf"/>
</dbReference>
<reference evidence="3" key="2">
    <citation type="submission" date="2020-02" db="EMBL/GenBank/DDBJ databases">
        <authorList>
            <person name="Gilchrist C.L.M."/>
            <person name="Chooi Y.-H."/>
        </authorList>
    </citation>
    <scope>NUCLEOTIDE SEQUENCE</scope>
    <source>
        <strain evidence="3">MST-FP2251</strain>
    </source>
</reference>
<proteinExistence type="inferred from homology"/>
<dbReference type="SFLD" id="SFLDG01021">
    <property type="entry name" value="Trichodiene_Synthase_Like"/>
    <property type="match status" value="1"/>
</dbReference>
<keyword evidence="2" id="KW-0456">Lyase</keyword>
<name>A0AAD4GNQ8_ASPNN</name>
<dbReference type="EMBL" id="VCAU01000155">
    <property type="protein sequence ID" value="KAF9883631.1"/>
    <property type="molecule type" value="Genomic_DNA"/>
</dbReference>
<protein>
    <recommendedName>
        <fullName evidence="5">Trichodiene synthase</fullName>
    </recommendedName>
</protein>
<keyword evidence="4" id="KW-1185">Reference proteome</keyword>
<organism evidence="3 4">
    <name type="scientific">Aspergillus nanangensis</name>
    <dbReference type="NCBI Taxonomy" id="2582783"/>
    <lineage>
        <taxon>Eukaryota</taxon>
        <taxon>Fungi</taxon>
        <taxon>Dikarya</taxon>
        <taxon>Ascomycota</taxon>
        <taxon>Pezizomycotina</taxon>
        <taxon>Eurotiomycetes</taxon>
        <taxon>Eurotiomycetidae</taxon>
        <taxon>Eurotiales</taxon>
        <taxon>Aspergillaceae</taxon>
        <taxon>Aspergillus</taxon>
        <taxon>Aspergillus subgen. Circumdati</taxon>
    </lineage>
</organism>
<dbReference type="Pfam" id="PF06330">
    <property type="entry name" value="TRI5"/>
    <property type="match status" value="1"/>
</dbReference>
<evidence type="ECO:0000313" key="4">
    <source>
        <dbReference type="Proteomes" id="UP001194746"/>
    </source>
</evidence>
<comment type="similarity">
    <text evidence="1">Belongs to the trichodiene synthase family.</text>
</comment>
<dbReference type="Proteomes" id="UP001194746">
    <property type="component" value="Unassembled WGS sequence"/>
</dbReference>
<dbReference type="InterPro" id="IPR024652">
    <property type="entry name" value="Trichodiene_synth"/>
</dbReference>
<reference evidence="3" key="1">
    <citation type="journal article" date="2019" name="Beilstein J. Org. Chem.">
        <title>Nanangenines: drimane sesquiterpenoids as the dominant metabolite cohort of a novel Australian fungus, Aspergillus nanangensis.</title>
        <authorList>
            <person name="Lacey H.J."/>
            <person name="Gilchrist C.L.M."/>
            <person name="Crombie A."/>
            <person name="Kalaitzis J.A."/>
            <person name="Vuong D."/>
            <person name="Rutledge P.J."/>
            <person name="Turner P."/>
            <person name="Pitt J.I."/>
            <person name="Lacey E."/>
            <person name="Chooi Y.H."/>
            <person name="Piggott A.M."/>
        </authorList>
    </citation>
    <scope>NUCLEOTIDE SEQUENCE</scope>
    <source>
        <strain evidence="3">MST-FP2251</strain>
    </source>
</reference>
<evidence type="ECO:0000256" key="1">
    <source>
        <dbReference type="ARBA" id="ARBA00007946"/>
    </source>
</evidence>
<sequence length="316" mass="35889">MTGEPSIYVEKYGMVVSRFLDDMGFAMPSSTKDPSLRTPVTAHFRAQNWNDTLLGKALHLAEYTSTGLGMVYPYVPRETKISYGIFSTYMFLIDDSEDDIVNELRGFQNDLAQGQPPKSPLLASMFRFVGTMRSEFGSYSWSTIFKSMIEFISGCVIEHRYNGRVRPAVGAVSFPYYLRQRAGIAEPFAHFAFPQTLYPEEIYLDHYILILEDMSDFVNYVNDVLSFYKESILGSEDVNYICNSATTQGVSTLAALGQTCDKAIQSVKNIRSVLASKPEMLCTTEQFLQAYISWYIIQTRYHLDDLQLDIRRGAET</sequence>
<evidence type="ECO:0000256" key="2">
    <source>
        <dbReference type="ARBA" id="ARBA00023239"/>
    </source>
</evidence>
<evidence type="ECO:0000313" key="3">
    <source>
        <dbReference type="EMBL" id="KAF9883631.1"/>
    </source>
</evidence>
<dbReference type="Gene3D" id="1.10.600.10">
    <property type="entry name" value="Farnesyl Diphosphate Synthase"/>
    <property type="match status" value="1"/>
</dbReference>
<dbReference type="SFLD" id="SFLDS00005">
    <property type="entry name" value="Isoprenoid_Synthase_Type_I"/>
    <property type="match status" value="1"/>
</dbReference>
<evidence type="ECO:0008006" key="5">
    <source>
        <dbReference type="Google" id="ProtNLM"/>
    </source>
</evidence>
<dbReference type="SUPFAM" id="SSF48576">
    <property type="entry name" value="Terpenoid synthases"/>
    <property type="match status" value="1"/>
</dbReference>
<dbReference type="GO" id="GO:0016838">
    <property type="term" value="F:carbon-oxygen lyase activity, acting on phosphates"/>
    <property type="evidence" value="ECO:0007669"/>
    <property type="project" value="InterPro"/>
</dbReference>
<accession>A0AAD4GNQ8</accession>
<dbReference type="AlphaFoldDB" id="A0AAD4GNQ8"/>
<gene>
    <name evidence="3" type="ORF">FE257_003103</name>
</gene>
<comment type="caution">
    <text evidence="3">The sequence shown here is derived from an EMBL/GenBank/DDBJ whole genome shotgun (WGS) entry which is preliminary data.</text>
</comment>